<dbReference type="Proteomes" id="UP000070501">
    <property type="component" value="Unassembled WGS sequence"/>
</dbReference>
<accession>A0A136IPJ7</accession>
<dbReference type="OrthoDB" id="3553044at2759"/>
<feature type="compositionally biased region" description="Polar residues" evidence="1">
    <location>
        <begin position="28"/>
        <end position="38"/>
    </location>
</feature>
<reference evidence="3" key="1">
    <citation type="submission" date="2016-02" db="EMBL/GenBank/DDBJ databases">
        <title>Draft genome sequence of Microdochium bolleyi, a fungal endophyte of beachgrass.</title>
        <authorList>
            <consortium name="DOE Joint Genome Institute"/>
            <person name="David A.S."/>
            <person name="May G."/>
            <person name="Haridas S."/>
            <person name="Lim J."/>
            <person name="Wang M."/>
            <person name="Labutti K."/>
            <person name="Lipzen A."/>
            <person name="Barry K."/>
            <person name="Grigoriev I.V."/>
        </authorList>
    </citation>
    <scope>NUCLEOTIDE SEQUENCE [LARGE SCALE GENOMIC DNA]</scope>
    <source>
        <strain evidence="3">J235TASD1</strain>
    </source>
</reference>
<gene>
    <name evidence="2" type="ORF">Micbo1qcDRAFT_179730</name>
</gene>
<dbReference type="AlphaFoldDB" id="A0A136IPJ7"/>
<evidence type="ECO:0000256" key="1">
    <source>
        <dbReference type="SAM" id="MobiDB-lite"/>
    </source>
</evidence>
<keyword evidence="3" id="KW-1185">Reference proteome</keyword>
<organism evidence="2 3">
    <name type="scientific">Microdochium bolleyi</name>
    <dbReference type="NCBI Taxonomy" id="196109"/>
    <lineage>
        <taxon>Eukaryota</taxon>
        <taxon>Fungi</taxon>
        <taxon>Dikarya</taxon>
        <taxon>Ascomycota</taxon>
        <taxon>Pezizomycotina</taxon>
        <taxon>Sordariomycetes</taxon>
        <taxon>Xylariomycetidae</taxon>
        <taxon>Xylariales</taxon>
        <taxon>Microdochiaceae</taxon>
        <taxon>Microdochium</taxon>
    </lineage>
</organism>
<sequence>MRSTRSTARAAATDDFDAITPCPPCESQAPTHEATGTSDFHMLHPCSNYNASDSARTSRSASPAADDEATVPTTQSRTGTANDNEDYSRKKRRRSVKALEDGTGGDPARLWQRMLALQQAYGCYKSARMSAALSSNDASLLLPSKACLDMMNEHMSALPDDVDLTIEQHLQHEA</sequence>
<evidence type="ECO:0000313" key="2">
    <source>
        <dbReference type="EMBL" id="KXJ86768.1"/>
    </source>
</evidence>
<feature type="compositionally biased region" description="Polar residues" evidence="1">
    <location>
        <begin position="71"/>
        <end position="82"/>
    </location>
</feature>
<dbReference type="InParanoid" id="A0A136IPJ7"/>
<name>A0A136IPJ7_9PEZI</name>
<proteinExistence type="predicted"/>
<dbReference type="EMBL" id="KQ964266">
    <property type="protein sequence ID" value="KXJ86768.1"/>
    <property type="molecule type" value="Genomic_DNA"/>
</dbReference>
<feature type="region of interest" description="Disordered" evidence="1">
    <location>
        <begin position="1"/>
        <end position="107"/>
    </location>
</feature>
<feature type="compositionally biased region" description="Low complexity" evidence="1">
    <location>
        <begin position="1"/>
        <end position="13"/>
    </location>
</feature>
<evidence type="ECO:0000313" key="3">
    <source>
        <dbReference type="Proteomes" id="UP000070501"/>
    </source>
</evidence>
<feature type="compositionally biased region" description="Low complexity" evidence="1">
    <location>
        <begin position="51"/>
        <end position="64"/>
    </location>
</feature>
<protein>
    <submittedName>
        <fullName evidence="2">Uncharacterized protein</fullName>
    </submittedName>
</protein>